<evidence type="ECO:0000313" key="2">
    <source>
        <dbReference type="Proteomes" id="UP001501666"/>
    </source>
</evidence>
<organism evidence="1 2">
    <name type="scientific">Nonomuraea recticatena</name>
    <dbReference type="NCBI Taxonomy" id="46178"/>
    <lineage>
        <taxon>Bacteria</taxon>
        <taxon>Bacillati</taxon>
        <taxon>Actinomycetota</taxon>
        <taxon>Actinomycetes</taxon>
        <taxon>Streptosporangiales</taxon>
        <taxon>Streptosporangiaceae</taxon>
        <taxon>Nonomuraea</taxon>
    </lineage>
</organism>
<name>A0ABN3T7V6_9ACTN</name>
<accession>A0ABN3T7V6</accession>
<gene>
    <name evidence="1" type="ORF">GCM10010412_088460</name>
</gene>
<sequence>MSEDSWNNWESGFQLPTSWPSGKADLIVDRKLLKKIGHEMYADLKLASKAEDDEWRELEWHVLGLHSSPTWRTMAHFDEAVFDIARTSRYRYAEAHGDYASIASMIVASSVDYDRTEGIIEANRPRLEKAINGVRHEVWKTLRPETEPADVSTYDAPTIKGFFDNLDLGQMARRGELFHNVAAELTTLQEVCQQRAYDLSSSWHSPATEHALEAMRKLCATIRTLAYTTGATGSAVTTLYEELKDYKENFEGIVNLDKTVAESFSDWFFDMDEDDRARNLLLDANVRVVTAHTLLPSEIETVLPNVVEIDVDLDRIENGDESFWEHWEWSMQRR</sequence>
<keyword evidence="2" id="KW-1185">Reference proteome</keyword>
<reference evidence="1 2" key="1">
    <citation type="journal article" date="2019" name="Int. J. Syst. Evol. Microbiol.">
        <title>The Global Catalogue of Microorganisms (GCM) 10K type strain sequencing project: providing services to taxonomists for standard genome sequencing and annotation.</title>
        <authorList>
            <consortium name="The Broad Institute Genomics Platform"/>
            <consortium name="The Broad Institute Genome Sequencing Center for Infectious Disease"/>
            <person name="Wu L."/>
            <person name="Ma J."/>
        </authorList>
    </citation>
    <scope>NUCLEOTIDE SEQUENCE [LARGE SCALE GENOMIC DNA]</scope>
    <source>
        <strain evidence="1 2">JCM 6835</strain>
    </source>
</reference>
<proteinExistence type="predicted"/>
<dbReference type="EMBL" id="BAAATE010000041">
    <property type="protein sequence ID" value="GAA2695551.1"/>
    <property type="molecule type" value="Genomic_DNA"/>
</dbReference>
<comment type="caution">
    <text evidence="1">The sequence shown here is derived from an EMBL/GenBank/DDBJ whole genome shotgun (WGS) entry which is preliminary data.</text>
</comment>
<protein>
    <submittedName>
        <fullName evidence="1">Uncharacterized protein</fullName>
    </submittedName>
</protein>
<evidence type="ECO:0000313" key="1">
    <source>
        <dbReference type="EMBL" id="GAA2695551.1"/>
    </source>
</evidence>
<dbReference type="Proteomes" id="UP001501666">
    <property type="component" value="Unassembled WGS sequence"/>
</dbReference>